<dbReference type="GO" id="GO:0004386">
    <property type="term" value="F:helicase activity"/>
    <property type="evidence" value="ECO:0007669"/>
    <property type="project" value="UniProtKB-KW"/>
</dbReference>
<dbReference type="Pfam" id="PF00176">
    <property type="entry name" value="SNF2-rel_dom"/>
    <property type="match status" value="1"/>
</dbReference>
<feature type="domain" description="Helicase ATP-binding" evidence="18">
    <location>
        <begin position="145"/>
        <end position="318"/>
    </location>
</feature>
<dbReference type="AlphaFoldDB" id="A0A6G0U313"/>
<dbReference type="SMART" id="SM00487">
    <property type="entry name" value="DEXDc"/>
    <property type="match status" value="1"/>
</dbReference>
<evidence type="ECO:0000256" key="14">
    <source>
        <dbReference type="ARBA" id="ARBA00023242"/>
    </source>
</evidence>
<keyword evidence="3" id="KW-0217">Developmental protein</keyword>
<feature type="domain" description="Helicase C-terminal" evidence="19">
    <location>
        <begin position="501"/>
        <end position="669"/>
    </location>
</feature>
<dbReference type="PANTHER" id="PTHR47161">
    <property type="entry name" value="LYMPHOID-SPECIFIC HELICASE"/>
    <property type="match status" value="1"/>
</dbReference>
<dbReference type="SUPFAM" id="SSF52540">
    <property type="entry name" value="P-loop containing nucleoside triphosphate hydrolases"/>
    <property type="match status" value="2"/>
</dbReference>
<evidence type="ECO:0000256" key="11">
    <source>
        <dbReference type="ARBA" id="ARBA00023015"/>
    </source>
</evidence>
<keyword evidence="14" id="KW-0539">Nucleus</keyword>
<comment type="caution">
    <text evidence="20">The sequence shown here is derived from an EMBL/GenBank/DDBJ whole genome shotgun (WGS) entry which is preliminary data.</text>
</comment>
<dbReference type="PROSITE" id="PS51194">
    <property type="entry name" value="HELICASE_CTER"/>
    <property type="match status" value="1"/>
</dbReference>
<keyword evidence="12" id="KW-0175">Coiled coil</keyword>
<dbReference type="InterPro" id="IPR049730">
    <property type="entry name" value="SNF2/RAD54-like_C"/>
</dbReference>
<dbReference type="CDD" id="cd18793">
    <property type="entry name" value="SF2_C_SNF"/>
    <property type="match status" value="1"/>
</dbReference>
<proteinExistence type="inferred from homology"/>
<dbReference type="InterPro" id="IPR014001">
    <property type="entry name" value="Helicase_ATP-bd"/>
</dbReference>
<evidence type="ECO:0000256" key="8">
    <source>
        <dbReference type="ARBA" id="ARBA00022801"/>
    </source>
</evidence>
<keyword evidence="10" id="KW-0067">ATP-binding</keyword>
<dbReference type="GO" id="GO:0016787">
    <property type="term" value="F:hydrolase activity"/>
    <property type="evidence" value="ECO:0007669"/>
    <property type="project" value="UniProtKB-KW"/>
</dbReference>
<evidence type="ECO:0000256" key="3">
    <source>
        <dbReference type="ARBA" id="ARBA00022473"/>
    </source>
</evidence>
<dbReference type="InterPro" id="IPR000330">
    <property type="entry name" value="SNF2_N"/>
</dbReference>
<keyword evidence="13" id="KW-0804">Transcription</keyword>
<evidence type="ECO:0000256" key="5">
    <source>
        <dbReference type="ARBA" id="ARBA00022618"/>
    </source>
</evidence>
<dbReference type="InterPro" id="IPR001650">
    <property type="entry name" value="Helicase_C-like"/>
</dbReference>
<keyword evidence="8" id="KW-0378">Hydrolase</keyword>
<evidence type="ECO:0000256" key="4">
    <source>
        <dbReference type="ARBA" id="ARBA00022553"/>
    </source>
</evidence>
<evidence type="ECO:0000313" key="20">
    <source>
        <dbReference type="EMBL" id="KAE9543508.1"/>
    </source>
</evidence>
<evidence type="ECO:0000256" key="1">
    <source>
        <dbReference type="ARBA" id="ARBA00004123"/>
    </source>
</evidence>
<dbReference type="Gene3D" id="3.40.50.10810">
    <property type="entry name" value="Tandem AAA-ATPase domain"/>
    <property type="match status" value="1"/>
</dbReference>
<comment type="similarity">
    <text evidence="2">Belongs to the SNF2/RAD54 helicase family.</text>
</comment>
<evidence type="ECO:0000256" key="10">
    <source>
        <dbReference type="ARBA" id="ARBA00022840"/>
    </source>
</evidence>
<evidence type="ECO:0000256" key="15">
    <source>
        <dbReference type="ARBA" id="ARBA00023306"/>
    </source>
</evidence>
<accession>A0A6G0U313</accession>
<evidence type="ECO:0000256" key="13">
    <source>
        <dbReference type="ARBA" id="ARBA00023163"/>
    </source>
</evidence>
<dbReference type="SMART" id="SM00490">
    <property type="entry name" value="HELICc"/>
    <property type="match status" value="1"/>
</dbReference>
<evidence type="ECO:0000256" key="2">
    <source>
        <dbReference type="ARBA" id="ARBA00007025"/>
    </source>
</evidence>
<keyword evidence="11" id="KW-0805">Transcription regulation</keyword>
<keyword evidence="4" id="KW-0597">Phosphoprotein</keyword>
<keyword evidence="21" id="KW-1185">Reference proteome</keyword>
<evidence type="ECO:0000256" key="12">
    <source>
        <dbReference type="ARBA" id="ARBA00023054"/>
    </source>
</evidence>
<name>A0A6G0U313_APHGL</name>
<dbReference type="GO" id="GO:0005721">
    <property type="term" value="C:pericentric heterochromatin"/>
    <property type="evidence" value="ECO:0007669"/>
    <property type="project" value="TreeGrafter"/>
</dbReference>
<keyword evidence="9" id="KW-0347">Helicase</keyword>
<dbReference type="GO" id="GO:0006346">
    <property type="term" value="P:DNA methylation-dependent constitutive heterochromatin formation"/>
    <property type="evidence" value="ECO:0007669"/>
    <property type="project" value="TreeGrafter"/>
</dbReference>
<evidence type="ECO:0000313" key="21">
    <source>
        <dbReference type="Proteomes" id="UP000475862"/>
    </source>
</evidence>
<keyword evidence="15" id="KW-0131">Cell cycle</keyword>
<dbReference type="InterPro" id="IPR038718">
    <property type="entry name" value="SNF2-like_sf"/>
</dbReference>
<protein>
    <recommendedName>
        <fullName evidence="17">Proliferation-associated SNF2-like protein</fullName>
    </recommendedName>
</protein>
<dbReference type="GO" id="GO:0051301">
    <property type="term" value="P:cell division"/>
    <property type="evidence" value="ECO:0007669"/>
    <property type="project" value="UniProtKB-KW"/>
</dbReference>
<organism evidence="20 21">
    <name type="scientific">Aphis glycines</name>
    <name type="common">Soybean aphid</name>
    <dbReference type="NCBI Taxonomy" id="307491"/>
    <lineage>
        <taxon>Eukaryota</taxon>
        <taxon>Metazoa</taxon>
        <taxon>Ecdysozoa</taxon>
        <taxon>Arthropoda</taxon>
        <taxon>Hexapoda</taxon>
        <taxon>Insecta</taxon>
        <taxon>Pterygota</taxon>
        <taxon>Neoptera</taxon>
        <taxon>Paraneoptera</taxon>
        <taxon>Hemiptera</taxon>
        <taxon>Sternorrhyncha</taxon>
        <taxon>Aphidomorpha</taxon>
        <taxon>Aphidoidea</taxon>
        <taxon>Aphididae</taxon>
        <taxon>Aphidini</taxon>
        <taxon>Aphis</taxon>
        <taxon>Aphis</taxon>
    </lineage>
</organism>
<dbReference type="InterPro" id="IPR027417">
    <property type="entry name" value="P-loop_NTPase"/>
</dbReference>
<evidence type="ECO:0000259" key="18">
    <source>
        <dbReference type="PROSITE" id="PS51192"/>
    </source>
</evidence>
<evidence type="ECO:0000256" key="6">
    <source>
        <dbReference type="ARBA" id="ARBA00022741"/>
    </source>
</evidence>
<gene>
    <name evidence="20" type="ORF">AGLY_002308</name>
</gene>
<dbReference type="GO" id="GO:0044027">
    <property type="term" value="P:negative regulation of gene expression via chromosomal CpG island methylation"/>
    <property type="evidence" value="ECO:0007669"/>
    <property type="project" value="TreeGrafter"/>
</dbReference>
<evidence type="ECO:0000259" key="19">
    <source>
        <dbReference type="PROSITE" id="PS51194"/>
    </source>
</evidence>
<evidence type="ECO:0000256" key="17">
    <source>
        <dbReference type="ARBA" id="ARBA00081399"/>
    </source>
</evidence>
<dbReference type="GO" id="GO:0005634">
    <property type="term" value="C:nucleus"/>
    <property type="evidence" value="ECO:0007669"/>
    <property type="project" value="UniProtKB-SubCell"/>
</dbReference>
<dbReference type="GO" id="GO:0031508">
    <property type="term" value="P:pericentric heterochromatin formation"/>
    <property type="evidence" value="ECO:0007669"/>
    <property type="project" value="TreeGrafter"/>
</dbReference>
<reference evidence="20 21" key="1">
    <citation type="submission" date="2019-08" db="EMBL/GenBank/DDBJ databases">
        <title>The genome of the soybean aphid Biotype 1, its phylome, world population structure and adaptation to the North American continent.</title>
        <authorList>
            <person name="Giordano R."/>
            <person name="Donthu R.K."/>
            <person name="Hernandez A.G."/>
            <person name="Wright C.L."/>
            <person name="Zimin A.V."/>
        </authorList>
    </citation>
    <scope>NUCLEOTIDE SEQUENCE [LARGE SCALE GENOMIC DNA]</scope>
    <source>
        <tissue evidence="20">Whole aphids</tissue>
    </source>
</reference>
<evidence type="ECO:0000256" key="16">
    <source>
        <dbReference type="ARBA" id="ARBA00053349"/>
    </source>
</evidence>
<evidence type="ECO:0000256" key="7">
    <source>
        <dbReference type="ARBA" id="ARBA00022776"/>
    </source>
</evidence>
<dbReference type="Gene3D" id="3.40.50.300">
    <property type="entry name" value="P-loop containing nucleotide triphosphate hydrolases"/>
    <property type="match status" value="1"/>
</dbReference>
<dbReference type="GO" id="GO:0003682">
    <property type="term" value="F:chromatin binding"/>
    <property type="evidence" value="ECO:0007669"/>
    <property type="project" value="TreeGrafter"/>
</dbReference>
<evidence type="ECO:0000256" key="9">
    <source>
        <dbReference type="ARBA" id="ARBA00022806"/>
    </source>
</evidence>
<comment type="subcellular location">
    <subcellularLocation>
        <location evidence="1">Nucleus</location>
    </subcellularLocation>
</comment>
<keyword evidence="5" id="KW-0132">Cell division</keyword>
<dbReference type="FunFam" id="3.40.50.300:FF:000577">
    <property type="entry name" value="lymphoid-specific helicase isoform X1"/>
    <property type="match status" value="1"/>
</dbReference>
<dbReference type="Pfam" id="PF00271">
    <property type="entry name" value="Helicase_C"/>
    <property type="match status" value="1"/>
</dbReference>
<dbReference type="GO" id="GO:0005524">
    <property type="term" value="F:ATP binding"/>
    <property type="evidence" value="ECO:0007669"/>
    <property type="project" value="UniProtKB-KW"/>
</dbReference>
<dbReference type="OrthoDB" id="448448at2759"/>
<dbReference type="PANTHER" id="PTHR47161:SF1">
    <property type="entry name" value="LYMPHOID-SPECIFIC HELICASE"/>
    <property type="match status" value="1"/>
</dbReference>
<dbReference type="PROSITE" id="PS51192">
    <property type="entry name" value="HELICASE_ATP_BIND_1"/>
    <property type="match status" value="1"/>
</dbReference>
<dbReference type="EMBL" id="VYZN01000008">
    <property type="protein sequence ID" value="KAE9543508.1"/>
    <property type="molecule type" value="Genomic_DNA"/>
</dbReference>
<keyword evidence="6" id="KW-0547">Nucleotide-binding</keyword>
<sequence>MDETKNGMDSFDQVDVLTEKSSIDVDNSVQEDNHSSLHNMDDEERKERYKNLLTLLENSTKLSNAFETRLKKCKLKIVEAKLEKTNKIDENVPKAVENDSIKDSNNQSTEENEVNENYYLKLFQQPKLFKGTLKDYQKEGLLWIRTLFENGLNGILADDMGLGKTIQAIAFYCFLLEMGIKGPFLVIAPLSTIPNWLSEFSKFSPQWNQLNTLLYHGTDNERCKIRSQINVKHKVDKLDYFSIVITTFEILRMDTKVLKGYDWKYITIDEGHKMKNPLTLTSRCLREFACTNKLILTGTPIQNNMDELWTLLNLLMPKLFNDIKDFSSWFAIDDFHGTNDQIVDLATKDEILNIIVKILKPFILRRQKAETNLNLPPKKEIVIYAPVTEQQHKLYMATLSREMNILLNKKPEIDIESDVRAKRKCVESIERYTENRVIRKTEPEHKAESKDKIVSLVLLNPFMQLKKISNHPYLVHMPLSPGRSSILVDENIVKASGKFLILDAMLSKLKLLGHKVLLFSTMIQLLDLIEEFLIFRSYEYARLDGTMNINTRVDEINTFTNDPNCFVMLISTRAGGLGLNLTAADTVIIFDSDWNPQCDLQAQDRCHRIGQVKPVVVYRLCTKSTVDEKILANAAAKRKLEKIVIGNGTFNRTTKVNLSNIKELMNLLESSDYDKQIQSNGFILSDEELDSLLDRSDMIKSSPKTNATQSAKHFEVLT</sequence>
<comment type="function">
    <text evidence="16">Plays an essential role in normal development and survival. Involved in regulation of the expansion or survival of lymphoid cells. Required for de novo or maintenance DNA methylation. May control silencing of the imprinted CDKN1C gene through DNA methylation. May play a role in formation and organization of heterochromatin, implying a functional role in the regulation of transcription and mitosis.</text>
</comment>
<dbReference type="FunFam" id="3.40.50.10810:FF:000015">
    <property type="entry name" value="lymphoid-specific helicase isoform X1"/>
    <property type="match status" value="1"/>
</dbReference>
<dbReference type="Proteomes" id="UP000475862">
    <property type="component" value="Unassembled WGS sequence"/>
</dbReference>
<keyword evidence="7" id="KW-0498">Mitosis</keyword>